<feature type="domain" description="TonB-dependent receptor plug" evidence="15">
    <location>
        <begin position="119"/>
        <end position="239"/>
    </location>
</feature>
<evidence type="ECO:0000259" key="14">
    <source>
        <dbReference type="Pfam" id="PF00593"/>
    </source>
</evidence>
<dbReference type="Gene3D" id="2.60.40.1120">
    <property type="entry name" value="Carboxypeptidase-like, regulatory domain"/>
    <property type="match status" value="1"/>
</dbReference>
<keyword evidence="10 11" id="KW-0998">Cell outer membrane</keyword>
<dbReference type="InterPro" id="IPR023997">
    <property type="entry name" value="TonB-dep_OMP_SusC/RagA_CS"/>
</dbReference>
<dbReference type="GO" id="GO:0006826">
    <property type="term" value="P:iron ion transport"/>
    <property type="evidence" value="ECO:0007669"/>
    <property type="project" value="UniProtKB-KW"/>
</dbReference>
<proteinExistence type="inferred from homology"/>
<dbReference type="InterPro" id="IPR023996">
    <property type="entry name" value="TonB-dep_OMP_SusC/RagA"/>
</dbReference>
<keyword evidence="17" id="KW-1185">Reference proteome</keyword>
<comment type="subcellular location">
    <subcellularLocation>
        <location evidence="1 11">Cell outer membrane</location>
        <topology evidence="1 11">Multi-pass membrane protein</topology>
    </subcellularLocation>
</comment>
<keyword evidence="5 11" id="KW-0812">Transmembrane</keyword>
<dbReference type="SUPFAM" id="SSF49464">
    <property type="entry name" value="Carboxypeptidase regulatory domain-like"/>
    <property type="match status" value="1"/>
</dbReference>
<feature type="domain" description="TonB-dependent receptor-like beta-barrel" evidence="14">
    <location>
        <begin position="431"/>
        <end position="906"/>
    </location>
</feature>
<evidence type="ECO:0000256" key="11">
    <source>
        <dbReference type="PROSITE-ProRule" id="PRU01360"/>
    </source>
</evidence>
<evidence type="ECO:0000256" key="12">
    <source>
        <dbReference type="RuleBase" id="RU003357"/>
    </source>
</evidence>
<dbReference type="Pfam" id="PF07715">
    <property type="entry name" value="Plug"/>
    <property type="match status" value="1"/>
</dbReference>
<protein>
    <submittedName>
        <fullName evidence="16">SusC/RagA family TonB-linked outer membrane protein</fullName>
    </submittedName>
</protein>
<dbReference type="PANTHER" id="PTHR32552:SF81">
    <property type="entry name" value="TONB-DEPENDENT OUTER MEMBRANE RECEPTOR"/>
    <property type="match status" value="1"/>
</dbReference>
<dbReference type="Gene3D" id="2.170.130.10">
    <property type="entry name" value="TonB-dependent receptor, plug domain"/>
    <property type="match status" value="1"/>
</dbReference>
<feature type="signal peptide" evidence="13">
    <location>
        <begin position="1"/>
        <end position="23"/>
    </location>
</feature>
<evidence type="ECO:0000313" key="17">
    <source>
        <dbReference type="Proteomes" id="UP000318010"/>
    </source>
</evidence>
<dbReference type="SUPFAM" id="SSF56935">
    <property type="entry name" value="Porins"/>
    <property type="match status" value="1"/>
</dbReference>
<evidence type="ECO:0000256" key="1">
    <source>
        <dbReference type="ARBA" id="ARBA00004571"/>
    </source>
</evidence>
<dbReference type="Proteomes" id="UP000318010">
    <property type="component" value="Unassembled WGS sequence"/>
</dbReference>
<dbReference type="InterPro" id="IPR036942">
    <property type="entry name" value="Beta-barrel_TonB_sf"/>
</dbReference>
<dbReference type="InterPro" id="IPR000531">
    <property type="entry name" value="Beta-barrel_TonB"/>
</dbReference>
<evidence type="ECO:0000256" key="7">
    <source>
        <dbReference type="ARBA" id="ARBA00023065"/>
    </source>
</evidence>
<keyword evidence="4" id="KW-0410">Iron transport</keyword>
<keyword evidence="7" id="KW-0406">Ion transport</keyword>
<evidence type="ECO:0000313" key="16">
    <source>
        <dbReference type="EMBL" id="TWR25331.1"/>
    </source>
</evidence>
<dbReference type="NCBIfam" id="TIGR04056">
    <property type="entry name" value="OMP_RagA_SusC"/>
    <property type="match status" value="1"/>
</dbReference>
<dbReference type="Pfam" id="PF00593">
    <property type="entry name" value="TonB_dep_Rec_b-barrel"/>
    <property type="match status" value="1"/>
</dbReference>
<keyword evidence="9 11" id="KW-0472">Membrane</keyword>
<sequence length="1071" mass="115370">MSKIYKLLLVALLPVIIVQHLSAQSIKVSGVVTAKADGQPLPGVSVAVQGTTNGTQTDVQGRFSINAKVNDVLQVSYLGFTTQRITITQNSAPLQIVLVEAPNSLNEVVVTALNISKDKKSLGYAVQGLKSKDISEAKETNLVNALAGKIAGVTVTNSQGDMGSSRIVIRGEVSISGNNQPLFVVDGVLVDNTQQLGTNGSRDFPNSLSDFNSEDIESITVLKGPNAAALYGSRAASGVILIKTKTGKGVKGIGVTINSNTSFATLKVFPDYQNSYGQGANGKFSYVDGKGGGVNDGVDESWGPRLDGRLIPQFYSNGTPVPFVAHPDNVRSFFNTGVTLNNGVAFAGSSDKFDFRASYNNLHQTGVVPNSSLGRNSFSLNTTFRPNDKLTVTTTANYIKDDAGNLPGTYGRRATSTMLQFTWFGRQVDVSQLKNYRDANGNTFNWNNSYYSNPYFIAYENTVGQFKNHFIGSAEVNYKIIKGLSANLRTGTDFYNDRRKIKVAYGTNGTPFGSYEEDAYYVNETNTEGRLQYTKKLNKDFSLDAFVGGNIGTTTREQNDQIAPKLAVAGLYTLSNSRDPLVSSNVYGKLKTYSYFASAQIGFRDYAFINVTGRNDWSSTLPAANLSYFYPSVNGSLVLSEALDLKSDILSYLKVRGGWSKVGKATDPYQLINTYGFLAPFNLSQPGGGTVANPQQLLNSTDLNPNLKPETTTSTEAGVEAGFLNNRLRLDVSLYNTNSVNQILAVLVSPSTGFNYKLINGGNLNNKGIEVQLSATPIKNSDFNWDVTLNYSRNKSKVLSLYSEGNLQTYILGSNRTVDVVAAVGLPYGTLFGTSYTRDASGNIVIGDNGTPIVNNTKKALGKFTPDWLGSINNSFTYKGINLSVLVDARIGGSIYSNTNRTGTYTGVLASTLPGRGAENGGLSYYYPGNNTSANAVQVGTGANAPNGETIYDDGMVWKGVKADGSANSKIVSAQTYYKGYTNVDEAFVYSASFVKLREVKLGYTLPQNWVKGIGLQSATVSLVGRNLWIIHKKVPNIDPETAFNSGNAQGLEDLTLPTVRNLGFNVNLKF</sequence>
<evidence type="ECO:0000256" key="5">
    <source>
        <dbReference type="ARBA" id="ARBA00022692"/>
    </source>
</evidence>
<dbReference type="InterPro" id="IPR012910">
    <property type="entry name" value="Plug_dom"/>
</dbReference>
<gene>
    <name evidence="16" type="ORF">FPZ42_12040</name>
</gene>
<keyword evidence="6" id="KW-0408">Iron</keyword>
<dbReference type="RefSeq" id="WP_146271713.1">
    <property type="nucleotide sequence ID" value="NZ_VOEI01000004.1"/>
</dbReference>
<reference evidence="16 17" key="1">
    <citation type="submission" date="2019-07" db="EMBL/GenBank/DDBJ databases">
        <authorList>
            <person name="Kim J."/>
        </authorList>
    </citation>
    <scope>NUCLEOTIDE SEQUENCE [LARGE SCALE GENOMIC DNA]</scope>
    <source>
        <strain evidence="16 17">MJ1a</strain>
    </source>
</reference>
<dbReference type="EMBL" id="VOEI01000004">
    <property type="protein sequence ID" value="TWR25331.1"/>
    <property type="molecule type" value="Genomic_DNA"/>
</dbReference>
<name>A0A563U299_9SPHI</name>
<dbReference type="Pfam" id="PF13715">
    <property type="entry name" value="CarbopepD_reg_2"/>
    <property type="match status" value="1"/>
</dbReference>
<keyword evidence="13" id="KW-0732">Signal</keyword>
<dbReference type="OrthoDB" id="9768177at2"/>
<evidence type="ECO:0000256" key="8">
    <source>
        <dbReference type="ARBA" id="ARBA00023077"/>
    </source>
</evidence>
<accession>A0A563U299</accession>
<evidence type="ECO:0000256" key="4">
    <source>
        <dbReference type="ARBA" id="ARBA00022496"/>
    </source>
</evidence>
<evidence type="ECO:0000256" key="3">
    <source>
        <dbReference type="ARBA" id="ARBA00022452"/>
    </source>
</evidence>
<evidence type="ECO:0000259" key="15">
    <source>
        <dbReference type="Pfam" id="PF07715"/>
    </source>
</evidence>
<organism evidence="16 17">
    <name type="scientific">Mucilaginibacter achroorhodeus</name>
    <dbReference type="NCBI Taxonomy" id="2599294"/>
    <lineage>
        <taxon>Bacteria</taxon>
        <taxon>Pseudomonadati</taxon>
        <taxon>Bacteroidota</taxon>
        <taxon>Sphingobacteriia</taxon>
        <taxon>Sphingobacteriales</taxon>
        <taxon>Sphingobacteriaceae</taxon>
        <taxon>Mucilaginibacter</taxon>
    </lineage>
</organism>
<keyword evidence="8 12" id="KW-0798">TonB box</keyword>
<comment type="similarity">
    <text evidence="11 12">Belongs to the TonB-dependent receptor family.</text>
</comment>
<evidence type="ECO:0000256" key="6">
    <source>
        <dbReference type="ARBA" id="ARBA00023004"/>
    </source>
</evidence>
<keyword evidence="3 11" id="KW-1134">Transmembrane beta strand</keyword>
<evidence type="ECO:0000256" key="10">
    <source>
        <dbReference type="ARBA" id="ARBA00023237"/>
    </source>
</evidence>
<comment type="caution">
    <text evidence="16">The sequence shown here is derived from an EMBL/GenBank/DDBJ whole genome shotgun (WGS) entry which is preliminary data.</text>
</comment>
<dbReference type="InterPro" id="IPR008969">
    <property type="entry name" value="CarboxyPept-like_regulatory"/>
</dbReference>
<keyword evidence="2 11" id="KW-0813">Transport</keyword>
<feature type="chain" id="PRO_5022174123" evidence="13">
    <location>
        <begin position="24"/>
        <end position="1071"/>
    </location>
</feature>
<evidence type="ECO:0000256" key="13">
    <source>
        <dbReference type="SAM" id="SignalP"/>
    </source>
</evidence>
<dbReference type="PANTHER" id="PTHR32552">
    <property type="entry name" value="FERRICHROME IRON RECEPTOR-RELATED"/>
    <property type="match status" value="1"/>
</dbReference>
<dbReference type="AlphaFoldDB" id="A0A563U299"/>
<dbReference type="InterPro" id="IPR037066">
    <property type="entry name" value="Plug_dom_sf"/>
</dbReference>
<evidence type="ECO:0000256" key="9">
    <source>
        <dbReference type="ARBA" id="ARBA00023136"/>
    </source>
</evidence>
<dbReference type="InterPro" id="IPR039426">
    <property type="entry name" value="TonB-dep_rcpt-like"/>
</dbReference>
<dbReference type="GO" id="GO:0009279">
    <property type="term" value="C:cell outer membrane"/>
    <property type="evidence" value="ECO:0007669"/>
    <property type="project" value="UniProtKB-SubCell"/>
</dbReference>
<dbReference type="PROSITE" id="PS52016">
    <property type="entry name" value="TONB_DEPENDENT_REC_3"/>
    <property type="match status" value="1"/>
</dbReference>
<evidence type="ECO:0000256" key="2">
    <source>
        <dbReference type="ARBA" id="ARBA00022448"/>
    </source>
</evidence>
<dbReference type="NCBIfam" id="TIGR04057">
    <property type="entry name" value="SusC_RagA_signa"/>
    <property type="match status" value="1"/>
</dbReference>
<dbReference type="Gene3D" id="2.40.170.20">
    <property type="entry name" value="TonB-dependent receptor, beta-barrel domain"/>
    <property type="match status" value="1"/>
</dbReference>